<dbReference type="Proteomes" id="UP000298663">
    <property type="component" value="Unassembled WGS sequence"/>
</dbReference>
<evidence type="ECO:0000313" key="3">
    <source>
        <dbReference type="Proteomes" id="UP000298663"/>
    </source>
</evidence>
<organism evidence="2 3">
    <name type="scientific">Steinernema carpocapsae</name>
    <name type="common">Entomopathogenic nematode</name>
    <dbReference type="NCBI Taxonomy" id="34508"/>
    <lineage>
        <taxon>Eukaryota</taxon>
        <taxon>Metazoa</taxon>
        <taxon>Ecdysozoa</taxon>
        <taxon>Nematoda</taxon>
        <taxon>Chromadorea</taxon>
        <taxon>Rhabditida</taxon>
        <taxon>Tylenchina</taxon>
        <taxon>Panagrolaimomorpha</taxon>
        <taxon>Strongyloidoidea</taxon>
        <taxon>Steinernematidae</taxon>
        <taxon>Steinernema</taxon>
    </lineage>
</organism>
<reference evidence="2 3" key="2">
    <citation type="journal article" date="2019" name="G3 (Bethesda)">
        <title>Hybrid Assembly of the Genome of the Entomopathogenic Nematode Steinernema carpocapsae Identifies the X-Chromosome.</title>
        <authorList>
            <person name="Serra L."/>
            <person name="Macchietto M."/>
            <person name="Macias-Munoz A."/>
            <person name="McGill C.J."/>
            <person name="Rodriguez I.M."/>
            <person name="Rodriguez B."/>
            <person name="Murad R."/>
            <person name="Mortazavi A."/>
        </authorList>
    </citation>
    <scope>NUCLEOTIDE SEQUENCE [LARGE SCALE GENOMIC DNA]</scope>
    <source>
        <strain evidence="2 3">ALL</strain>
    </source>
</reference>
<protein>
    <submittedName>
        <fullName evidence="2">Uncharacterized protein</fullName>
    </submittedName>
</protein>
<reference evidence="2 3" key="1">
    <citation type="journal article" date="2015" name="Genome Biol.">
        <title>Comparative genomics of Steinernema reveals deeply conserved gene regulatory networks.</title>
        <authorList>
            <person name="Dillman A.R."/>
            <person name="Macchietto M."/>
            <person name="Porter C.F."/>
            <person name="Rogers A."/>
            <person name="Williams B."/>
            <person name="Antoshechkin I."/>
            <person name="Lee M.M."/>
            <person name="Goodwin Z."/>
            <person name="Lu X."/>
            <person name="Lewis E.E."/>
            <person name="Goodrich-Blair H."/>
            <person name="Stock S.P."/>
            <person name="Adams B.J."/>
            <person name="Sternberg P.W."/>
            <person name="Mortazavi A."/>
        </authorList>
    </citation>
    <scope>NUCLEOTIDE SEQUENCE [LARGE SCALE GENOMIC DNA]</scope>
    <source>
        <strain evidence="2 3">ALL</strain>
    </source>
</reference>
<sequence length="129" mass="14126">MALQRVGRSGEEQRRILMEAQAGEQKKSCKGAIGSDAGAAKANVLSATKTYLYGILQRHKRNEIFSGHNLKALREAIKRAFLFGTRMFLTSCRGCLGPEDNAAHRKKPAETKGDAKIGSPNREAARRKA</sequence>
<gene>
    <name evidence="2" type="ORF">L596_024285</name>
</gene>
<dbReference type="AlphaFoldDB" id="A0A4U5MGC0"/>
<proteinExistence type="predicted"/>
<feature type="region of interest" description="Disordered" evidence="1">
    <location>
        <begin position="98"/>
        <end position="129"/>
    </location>
</feature>
<accession>A0A4U5MGC0</accession>
<name>A0A4U5MGC0_STECR</name>
<dbReference type="EMBL" id="AZBU02000008">
    <property type="protein sequence ID" value="TKR68284.1"/>
    <property type="molecule type" value="Genomic_DNA"/>
</dbReference>
<evidence type="ECO:0000313" key="2">
    <source>
        <dbReference type="EMBL" id="TKR68284.1"/>
    </source>
</evidence>
<keyword evidence="3" id="KW-1185">Reference proteome</keyword>
<evidence type="ECO:0000256" key="1">
    <source>
        <dbReference type="SAM" id="MobiDB-lite"/>
    </source>
</evidence>
<comment type="caution">
    <text evidence="2">The sequence shown here is derived from an EMBL/GenBank/DDBJ whole genome shotgun (WGS) entry which is preliminary data.</text>
</comment>